<evidence type="ECO:0000256" key="2">
    <source>
        <dbReference type="ARBA" id="ARBA00022840"/>
    </source>
</evidence>
<dbReference type="RefSeq" id="WP_209458491.1">
    <property type="nucleotide sequence ID" value="NZ_JAGGKC010000004.1"/>
</dbReference>
<dbReference type="InterPro" id="IPR010524">
    <property type="entry name" value="Sig_transdc_resp-reg_PrpR_N"/>
</dbReference>
<dbReference type="Gene3D" id="3.40.50.10660">
    <property type="entry name" value="PrpR receptor domain-like"/>
    <property type="match status" value="1"/>
</dbReference>
<sequence length="623" mass="70252">MNSMVGIIVPNKETNDRVLRILKDEILKNNLIVSMLTEDDVVLQAKALIKRGASAIIARGGTYLDIMRANLPVPVIELAFLAQDILYSINKANRAGKDIAVVVQERIIFEPEMWRNLFDVDIQVYRYSKIENIDNVLKILIESNEDRLVIGGALTYSKAIRAGMQSLNIENSDETIIRTYKQAQEILNQIYDNTRHSQMLSTVLNNVNEGILVISNDGIIEHFNNKLVKFFNKLDSSFVNKKIGDVLPVVSSALGDFTKAQTTNKIIRSGKLVLNVNTVPIQVGGELMGIVCTIQDLTEIQKLEESLRRKLNPKGLSSKYTFDNIFTKNRKMNEVIERAKKYSKADSTILIYGESGTGKEIFAQSIHSNSGRRDAPFVAVNCGALNKNLIESELFGYVEGAFTGAVKGGKQGLFEMAHKGTIFLDEINSLPIEVQSSFLRVIEEKEVMRVGSDYVIPLDVRIIVASNENLIQLVEQGDFRRDLFYRLNVLEIKIPPLKDRKDDIVPLFRMFLKEFGAEQLDVSDELNKRLSSYSWKGNIRELKNVAERYALLGEQMSFEFLVSGQSDSVIITDDYKIDLKDLNRKVEELVIESLEVKGLSKNEISNILGISRTALWKKTNTKP</sequence>
<name>A0ABS4G123_9CLOT</name>
<dbReference type="PROSITE" id="PS00676">
    <property type="entry name" value="SIGMA54_INTERACT_2"/>
    <property type="match status" value="1"/>
</dbReference>
<dbReference type="Gene3D" id="3.40.50.300">
    <property type="entry name" value="P-loop containing nucleotide triphosphate hydrolases"/>
    <property type="match status" value="1"/>
</dbReference>
<gene>
    <name evidence="4" type="ORF">J2Z34_000721</name>
</gene>
<dbReference type="InterPro" id="IPR035965">
    <property type="entry name" value="PAS-like_dom_sf"/>
</dbReference>
<dbReference type="InterPro" id="IPR058031">
    <property type="entry name" value="AAA_lid_NorR"/>
</dbReference>
<dbReference type="SUPFAM" id="SSF52540">
    <property type="entry name" value="P-loop containing nucleoside triphosphate hydrolases"/>
    <property type="match status" value="1"/>
</dbReference>
<keyword evidence="5" id="KW-1185">Reference proteome</keyword>
<feature type="domain" description="Sigma-54 factor interaction" evidence="3">
    <location>
        <begin position="325"/>
        <end position="551"/>
    </location>
</feature>
<dbReference type="Gene3D" id="1.10.8.60">
    <property type="match status" value="1"/>
</dbReference>
<dbReference type="EMBL" id="JAGGKC010000004">
    <property type="protein sequence ID" value="MBP1918249.1"/>
    <property type="molecule type" value="Genomic_DNA"/>
</dbReference>
<dbReference type="InterPro" id="IPR025662">
    <property type="entry name" value="Sigma_54_int_dom_ATP-bd_1"/>
</dbReference>
<dbReference type="PROSITE" id="PS00675">
    <property type="entry name" value="SIGMA54_INTERACT_1"/>
    <property type="match status" value="1"/>
</dbReference>
<dbReference type="PANTHER" id="PTHR32071">
    <property type="entry name" value="TRANSCRIPTIONAL REGULATORY PROTEIN"/>
    <property type="match status" value="1"/>
</dbReference>
<accession>A0ABS4G123</accession>
<dbReference type="PANTHER" id="PTHR32071:SF57">
    <property type="entry name" value="C4-DICARBOXYLATE TRANSPORT TRANSCRIPTIONAL REGULATORY PROTEIN DCTD"/>
    <property type="match status" value="1"/>
</dbReference>
<protein>
    <submittedName>
        <fullName evidence="4">Propionate catabolism operon transcriptional regulator</fullName>
    </submittedName>
</protein>
<dbReference type="SUPFAM" id="SSF55785">
    <property type="entry name" value="PYP-like sensor domain (PAS domain)"/>
    <property type="match status" value="1"/>
</dbReference>
<keyword evidence="2" id="KW-0067">ATP-binding</keyword>
<dbReference type="Proteomes" id="UP001519271">
    <property type="component" value="Unassembled WGS sequence"/>
</dbReference>
<evidence type="ECO:0000259" key="3">
    <source>
        <dbReference type="PROSITE" id="PS50045"/>
    </source>
</evidence>
<comment type="caution">
    <text evidence="4">The sequence shown here is derived from an EMBL/GenBank/DDBJ whole genome shotgun (WGS) entry which is preliminary data.</text>
</comment>
<dbReference type="CDD" id="cd00009">
    <property type="entry name" value="AAA"/>
    <property type="match status" value="1"/>
</dbReference>
<proteinExistence type="predicted"/>
<dbReference type="SMART" id="SM00382">
    <property type="entry name" value="AAA"/>
    <property type="match status" value="1"/>
</dbReference>
<dbReference type="InterPro" id="IPR027417">
    <property type="entry name" value="P-loop_NTPase"/>
</dbReference>
<dbReference type="Gene3D" id="3.40.50.2300">
    <property type="match status" value="1"/>
</dbReference>
<keyword evidence="1" id="KW-0547">Nucleotide-binding</keyword>
<dbReference type="Pfam" id="PF06506">
    <property type="entry name" value="PrpR_N"/>
    <property type="match status" value="1"/>
</dbReference>
<dbReference type="SUPFAM" id="SSF159800">
    <property type="entry name" value="PrpR receptor domain-like"/>
    <property type="match status" value="1"/>
</dbReference>
<dbReference type="InterPro" id="IPR025943">
    <property type="entry name" value="Sigma_54_int_dom_ATP-bd_2"/>
</dbReference>
<organism evidence="4 5">
    <name type="scientific">Youngiibacter multivorans</name>
    <dbReference type="NCBI Taxonomy" id="937251"/>
    <lineage>
        <taxon>Bacteria</taxon>
        <taxon>Bacillati</taxon>
        <taxon>Bacillota</taxon>
        <taxon>Clostridia</taxon>
        <taxon>Eubacteriales</taxon>
        <taxon>Clostridiaceae</taxon>
        <taxon>Youngiibacter</taxon>
    </lineage>
</organism>
<dbReference type="InterPro" id="IPR002078">
    <property type="entry name" value="Sigma_54_int"/>
</dbReference>
<evidence type="ECO:0000313" key="4">
    <source>
        <dbReference type="EMBL" id="MBP1918249.1"/>
    </source>
</evidence>
<evidence type="ECO:0000313" key="5">
    <source>
        <dbReference type="Proteomes" id="UP001519271"/>
    </source>
</evidence>
<evidence type="ECO:0000256" key="1">
    <source>
        <dbReference type="ARBA" id="ARBA00022741"/>
    </source>
</evidence>
<dbReference type="PROSITE" id="PS50045">
    <property type="entry name" value="SIGMA54_INTERACT_4"/>
    <property type="match status" value="1"/>
</dbReference>
<dbReference type="Pfam" id="PF00158">
    <property type="entry name" value="Sigma54_activat"/>
    <property type="match status" value="1"/>
</dbReference>
<dbReference type="Pfam" id="PF25601">
    <property type="entry name" value="AAA_lid_14"/>
    <property type="match status" value="1"/>
</dbReference>
<reference evidence="4 5" key="1">
    <citation type="submission" date="2021-03" db="EMBL/GenBank/DDBJ databases">
        <title>Genomic Encyclopedia of Type Strains, Phase IV (KMG-IV): sequencing the most valuable type-strain genomes for metagenomic binning, comparative biology and taxonomic classification.</title>
        <authorList>
            <person name="Goeker M."/>
        </authorList>
    </citation>
    <scope>NUCLEOTIDE SEQUENCE [LARGE SCALE GENOMIC DNA]</scope>
    <source>
        <strain evidence="4 5">DSM 6139</strain>
    </source>
</reference>
<dbReference type="InterPro" id="IPR003593">
    <property type="entry name" value="AAA+_ATPase"/>
</dbReference>
<dbReference type="Gene3D" id="3.30.450.20">
    <property type="entry name" value="PAS domain"/>
    <property type="match status" value="1"/>
</dbReference>